<keyword evidence="2" id="KW-1185">Reference proteome</keyword>
<organism evidence="1 2">
    <name type="scientific">Gimesia alba</name>
    <dbReference type="NCBI Taxonomy" id="2527973"/>
    <lineage>
        <taxon>Bacteria</taxon>
        <taxon>Pseudomonadati</taxon>
        <taxon>Planctomycetota</taxon>
        <taxon>Planctomycetia</taxon>
        <taxon>Planctomycetales</taxon>
        <taxon>Planctomycetaceae</taxon>
        <taxon>Gimesia</taxon>
    </lineage>
</organism>
<protein>
    <submittedName>
        <fullName evidence="1">Uncharacterized protein</fullName>
    </submittedName>
</protein>
<accession>A0A517RLM5</accession>
<dbReference type="RefSeq" id="WP_145220402.1">
    <property type="nucleotide sequence ID" value="NZ_CP036269.1"/>
</dbReference>
<evidence type="ECO:0000313" key="1">
    <source>
        <dbReference type="EMBL" id="QDT44722.1"/>
    </source>
</evidence>
<reference evidence="1 2" key="1">
    <citation type="submission" date="2019-02" db="EMBL/GenBank/DDBJ databases">
        <title>Deep-cultivation of Planctomycetes and their phenomic and genomic characterization uncovers novel biology.</title>
        <authorList>
            <person name="Wiegand S."/>
            <person name="Jogler M."/>
            <person name="Boedeker C."/>
            <person name="Pinto D."/>
            <person name="Vollmers J."/>
            <person name="Rivas-Marin E."/>
            <person name="Kohn T."/>
            <person name="Peeters S.H."/>
            <person name="Heuer A."/>
            <person name="Rast P."/>
            <person name="Oberbeckmann S."/>
            <person name="Bunk B."/>
            <person name="Jeske O."/>
            <person name="Meyerdierks A."/>
            <person name="Storesund J.E."/>
            <person name="Kallscheuer N."/>
            <person name="Luecker S."/>
            <person name="Lage O.M."/>
            <person name="Pohl T."/>
            <person name="Merkel B.J."/>
            <person name="Hornburger P."/>
            <person name="Mueller R.-W."/>
            <person name="Bruemmer F."/>
            <person name="Labrenz M."/>
            <person name="Spormann A.M."/>
            <person name="Op den Camp H."/>
            <person name="Overmann J."/>
            <person name="Amann R."/>
            <person name="Jetten M.S.M."/>
            <person name="Mascher T."/>
            <person name="Medema M.H."/>
            <person name="Devos D.P."/>
            <person name="Kaster A.-K."/>
            <person name="Ovreas L."/>
            <person name="Rohde M."/>
            <person name="Galperin M.Y."/>
            <person name="Jogler C."/>
        </authorList>
    </citation>
    <scope>NUCLEOTIDE SEQUENCE [LARGE SCALE GENOMIC DNA]</scope>
    <source>
        <strain evidence="1 2">Pan241w</strain>
    </source>
</reference>
<dbReference type="PANTHER" id="PTHR37331:SF1">
    <property type="entry name" value="YALI0F11671P"/>
    <property type="match status" value="1"/>
</dbReference>
<dbReference type="KEGG" id="gaz:Pan241w_48380"/>
<dbReference type="Proteomes" id="UP000317171">
    <property type="component" value="Chromosome"/>
</dbReference>
<proteinExistence type="predicted"/>
<dbReference type="AlphaFoldDB" id="A0A517RLM5"/>
<dbReference type="PANTHER" id="PTHR37331">
    <property type="entry name" value="YALI0F11671P"/>
    <property type="match status" value="1"/>
</dbReference>
<dbReference type="EMBL" id="CP036269">
    <property type="protein sequence ID" value="QDT44722.1"/>
    <property type="molecule type" value="Genomic_DNA"/>
</dbReference>
<name>A0A517RLM5_9PLAN</name>
<sequence length="168" mass="19108">MNQSDSKVYIYNTVDGEMHHYYVSPLSHDLGFTTGLPSEAIMGELTNGPENITPEFFQQNTQFLEFLAGVIGKHAIHCPGLIAETERQQNGYVFILDRRTPTPEDGVPPEDIIGYVEIKNGQMLQFHSSPNYRIFTKDGFMKLERWMHERLLEELKIVAGVSATEDTK</sequence>
<gene>
    <name evidence="1" type="ORF">Pan241w_48380</name>
</gene>
<dbReference type="OrthoDB" id="3379481at2"/>
<evidence type="ECO:0000313" key="2">
    <source>
        <dbReference type="Proteomes" id="UP000317171"/>
    </source>
</evidence>